<comment type="caution">
    <text evidence="1">The sequence shown here is derived from an EMBL/GenBank/DDBJ whole genome shotgun (WGS) entry which is preliminary data.</text>
</comment>
<proteinExistence type="predicted"/>
<sequence length="69" mass="8159">MTELPFTMSSREIVSLFLFLRARESELDPALSSFHERLSDYLYDRLSIDEMENLKELYAQKIDVLEQKG</sequence>
<evidence type="ECO:0000313" key="1">
    <source>
        <dbReference type="EMBL" id="ORC36610.1"/>
    </source>
</evidence>
<gene>
    <name evidence="1" type="ORF">B4O97_05975</name>
</gene>
<protein>
    <submittedName>
        <fullName evidence="1">Uncharacterized protein</fullName>
    </submittedName>
</protein>
<reference evidence="1 2" key="1">
    <citation type="submission" date="2017-03" db="EMBL/GenBank/DDBJ databases">
        <title>Draft Genome sequence of Marispirochaeta sp. strain JC444.</title>
        <authorList>
            <person name="Shivani Y."/>
            <person name="Subhash Y."/>
            <person name="Sasikala C."/>
            <person name="Ramana C."/>
        </authorList>
    </citation>
    <scope>NUCLEOTIDE SEQUENCE [LARGE SCALE GENOMIC DNA]</scope>
    <source>
        <strain evidence="1 2">JC444</strain>
    </source>
</reference>
<dbReference type="EMBL" id="MWQY01000005">
    <property type="protein sequence ID" value="ORC36610.1"/>
    <property type="molecule type" value="Genomic_DNA"/>
</dbReference>
<accession>A0A1Y1S1I2</accession>
<dbReference type="Proteomes" id="UP000192343">
    <property type="component" value="Unassembled WGS sequence"/>
</dbReference>
<keyword evidence="2" id="KW-1185">Reference proteome</keyword>
<dbReference type="RefSeq" id="WP_083049166.1">
    <property type="nucleotide sequence ID" value="NZ_CAXXQO010000004.1"/>
</dbReference>
<dbReference type="STRING" id="1963862.B4O97_05975"/>
<dbReference type="AlphaFoldDB" id="A0A1Y1S1I2"/>
<evidence type="ECO:0000313" key="2">
    <source>
        <dbReference type="Proteomes" id="UP000192343"/>
    </source>
</evidence>
<organism evidence="1 2">
    <name type="scientific">Marispirochaeta aestuarii</name>
    <dbReference type="NCBI Taxonomy" id="1963862"/>
    <lineage>
        <taxon>Bacteria</taxon>
        <taxon>Pseudomonadati</taxon>
        <taxon>Spirochaetota</taxon>
        <taxon>Spirochaetia</taxon>
        <taxon>Spirochaetales</taxon>
        <taxon>Spirochaetaceae</taxon>
        <taxon>Marispirochaeta</taxon>
    </lineage>
</organism>
<name>A0A1Y1S1I2_9SPIO</name>